<feature type="active site" description="For GATase activity" evidence="8">
    <location>
        <position position="2"/>
    </location>
</feature>
<keyword evidence="5" id="KW-0067">ATP-binding</keyword>
<dbReference type="PANTHER" id="PTHR43284">
    <property type="entry name" value="ASPARAGINE SYNTHETASE (GLUTAMINE-HYDROLYZING)"/>
    <property type="match status" value="1"/>
</dbReference>
<keyword evidence="8" id="KW-0061">Asparagine biosynthesis</keyword>
<sequence>MCGIAGIAGEVEQMEPLLNKMIKAQQHRGPDTVSFWISSFVDAQIGLAHNRLKITDLSDDSNQPFIDEETGLITLLDGNIFNYKELRNYLCHYYTFQTNSMIEVLSKAWHRWGKTMLNKINGNFVIAIYDQSARHIFIARDRIGIKPLYFSLQKGNFYFASEIKALFAAGVNRQMSSTRWAEYFVYSSHGMPYETFWDNIYQLPAGSSLLFNGFTLNICKWYELDKAIKEIEVPQDEKKFIERFQEITNDSIRNNIAADVPIGMNLSGSINSALLLGLIHKNAPYLPIKAFSYYNENKLSNEILWTTEMLSHTHYKHEQIKITSKIIRKEAYFIAKIQDEPFDELNTLAYTHLFRIAKNRGTTVLCDGTGLDETWGSYPIIKTNPYYGNKTPLCLKDEFIKLAKTPEYPKPFQNKIDNTKYKDLFYEKIPHILRLNDRISMAFSTELRKPFLDHRLIELFFITPEKIKIKPSTNKWIVHHNAKGLMPTSTRLIPKELINDTHQNRWFTNELKDWIDETVYNLRTGTVSHWVKGESLEKEWQRYKNGASYDPCRILKWINLHMILNQQTI</sequence>
<evidence type="ECO:0000256" key="7">
    <source>
        <dbReference type="ARBA" id="ARBA00048741"/>
    </source>
</evidence>
<dbReference type="SUPFAM" id="SSF52402">
    <property type="entry name" value="Adenine nucleotide alpha hydrolases-like"/>
    <property type="match status" value="1"/>
</dbReference>
<dbReference type="PIRSF" id="PIRSF001589">
    <property type="entry name" value="Asn_synthetase_glu-h"/>
    <property type="match status" value="1"/>
</dbReference>
<evidence type="ECO:0000256" key="5">
    <source>
        <dbReference type="ARBA" id="ARBA00022840"/>
    </source>
</evidence>
<dbReference type="NCBIfam" id="TIGR01536">
    <property type="entry name" value="asn_synth_AEB"/>
    <property type="match status" value="1"/>
</dbReference>
<keyword evidence="6 8" id="KW-0315">Glutamine amidotransferase</keyword>
<dbReference type="Pfam" id="PF13537">
    <property type="entry name" value="GATase_7"/>
    <property type="match status" value="1"/>
</dbReference>
<evidence type="ECO:0000256" key="1">
    <source>
        <dbReference type="ARBA" id="ARBA00005187"/>
    </source>
</evidence>
<dbReference type="CDD" id="cd00712">
    <property type="entry name" value="AsnB"/>
    <property type="match status" value="1"/>
</dbReference>
<dbReference type="Proteomes" id="UP000594042">
    <property type="component" value="Chromosome"/>
</dbReference>
<dbReference type="InterPro" id="IPR014729">
    <property type="entry name" value="Rossmann-like_a/b/a_fold"/>
</dbReference>
<protein>
    <recommendedName>
        <fullName evidence="3">asparagine synthase (glutamine-hydrolyzing)</fullName>
        <ecNumber evidence="3">6.3.5.4</ecNumber>
    </recommendedName>
</protein>
<dbReference type="GO" id="GO:0004066">
    <property type="term" value="F:asparagine synthase (glutamine-hydrolyzing) activity"/>
    <property type="evidence" value="ECO:0007669"/>
    <property type="project" value="UniProtKB-EC"/>
</dbReference>
<dbReference type="InterPro" id="IPR006426">
    <property type="entry name" value="Asn_synth_AEB"/>
</dbReference>
<evidence type="ECO:0000259" key="9">
    <source>
        <dbReference type="PROSITE" id="PS51278"/>
    </source>
</evidence>
<dbReference type="InterPro" id="IPR029055">
    <property type="entry name" value="Ntn_hydrolases_N"/>
</dbReference>
<keyword evidence="11" id="KW-1185">Reference proteome</keyword>
<feature type="domain" description="Glutamine amidotransferase type-2" evidence="9">
    <location>
        <begin position="2"/>
        <end position="214"/>
    </location>
</feature>
<dbReference type="GO" id="GO:0006529">
    <property type="term" value="P:asparagine biosynthetic process"/>
    <property type="evidence" value="ECO:0007669"/>
    <property type="project" value="UniProtKB-KW"/>
</dbReference>
<dbReference type="EMBL" id="AP023322">
    <property type="protein sequence ID" value="BCI63719.1"/>
    <property type="molecule type" value="Genomic_DNA"/>
</dbReference>
<evidence type="ECO:0000256" key="3">
    <source>
        <dbReference type="ARBA" id="ARBA00012737"/>
    </source>
</evidence>
<comment type="pathway">
    <text evidence="1">Amino-acid biosynthesis; L-asparagine biosynthesis; L-asparagine from L-aspartate (L-Gln route): step 1/1.</text>
</comment>
<keyword evidence="4" id="KW-0547">Nucleotide-binding</keyword>
<dbReference type="PROSITE" id="PS51278">
    <property type="entry name" value="GATASE_TYPE_2"/>
    <property type="match status" value="1"/>
</dbReference>
<dbReference type="CDD" id="cd01991">
    <property type="entry name" value="Asn_synthase_B_C"/>
    <property type="match status" value="1"/>
</dbReference>
<dbReference type="Gene3D" id="3.40.50.620">
    <property type="entry name" value="HUPs"/>
    <property type="match status" value="1"/>
</dbReference>
<dbReference type="RefSeq" id="WP_200754763.1">
    <property type="nucleotide sequence ID" value="NZ_AP023322.1"/>
</dbReference>
<comment type="similarity">
    <text evidence="2">Belongs to the asparagine synthetase family.</text>
</comment>
<dbReference type="SUPFAM" id="SSF56235">
    <property type="entry name" value="N-terminal nucleophile aminohydrolases (Ntn hydrolases)"/>
    <property type="match status" value="1"/>
</dbReference>
<organism evidence="10 11">
    <name type="scientific">Coprobacter secundus subsp. similis</name>
    <dbReference type="NCBI Taxonomy" id="2751153"/>
    <lineage>
        <taxon>Bacteria</taxon>
        <taxon>Pseudomonadati</taxon>
        <taxon>Bacteroidota</taxon>
        <taxon>Bacteroidia</taxon>
        <taxon>Bacteroidales</taxon>
        <taxon>Barnesiellaceae</taxon>
        <taxon>Coprobacter</taxon>
    </lineage>
</organism>
<gene>
    <name evidence="10" type="primary">asnB_2</name>
    <name evidence="10" type="ORF">Cop2CBH44_20720</name>
</gene>
<dbReference type="EC" id="6.3.5.4" evidence="3"/>
<evidence type="ECO:0000256" key="6">
    <source>
        <dbReference type="ARBA" id="ARBA00022962"/>
    </source>
</evidence>
<evidence type="ECO:0000256" key="8">
    <source>
        <dbReference type="PIRSR" id="PIRSR001589-1"/>
    </source>
</evidence>
<dbReference type="GO" id="GO:0005524">
    <property type="term" value="F:ATP binding"/>
    <property type="evidence" value="ECO:0007669"/>
    <property type="project" value="UniProtKB-KW"/>
</dbReference>
<evidence type="ECO:0000256" key="2">
    <source>
        <dbReference type="ARBA" id="ARBA00005752"/>
    </source>
</evidence>
<dbReference type="KEGG" id="copr:Cop2CBH44_20720"/>
<dbReference type="InterPro" id="IPR051786">
    <property type="entry name" value="ASN_synthetase/amidase"/>
</dbReference>
<evidence type="ECO:0000256" key="4">
    <source>
        <dbReference type="ARBA" id="ARBA00022741"/>
    </source>
</evidence>
<dbReference type="InterPro" id="IPR033738">
    <property type="entry name" value="AsnB_N"/>
</dbReference>
<dbReference type="InterPro" id="IPR017932">
    <property type="entry name" value="GATase_2_dom"/>
</dbReference>
<accession>A0A7G1HVJ6</accession>
<evidence type="ECO:0000313" key="11">
    <source>
        <dbReference type="Proteomes" id="UP000594042"/>
    </source>
</evidence>
<name>A0A7G1HVJ6_9BACT</name>
<dbReference type="PANTHER" id="PTHR43284:SF1">
    <property type="entry name" value="ASPARAGINE SYNTHETASE"/>
    <property type="match status" value="1"/>
</dbReference>
<reference evidence="11" key="1">
    <citation type="submission" date="2020-07" db="EMBL/GenBank/DDBJ databases">
        <title>Complete genome sequencing of Coprobacter sp. strain 2CBH44.</title>
        <authorList>
            <person name="Sakamoto M."/>
            <person name="Murakami T."/>
            <person name="Mori H."/>
        </authorList>
    </citation>
    <scope>NUCLEOTIDE SEQUENCE [LARGE SCALE GENOMIC DNA]</scope>
    <source>
        <strain evidence="11">2CBH44</strain>
    </source>
</reference>
<dbReference type="AlphaFoldDB" id="A0A7G1HVJ6"/>
<dbReference type="Gene3D" id="3.60.20.10">
    <property type="entry name" value="Glutamine Phosphoribosylpyrophosphate, subunit 1, domain 1"/>
    <property type="match status" value="1"/>
</dbReference>
<proteinExistence type="inferred from homology"/>
<keyword evidence="8" id="KW-0028">Amino-acid biosynthesis</keyword>
<evidence type="ECO:0000313" key="10">
    <source>
        <dbReference type="EMBL" id="BCI63719.1"/>
    </source>
</evidence>
<comment type="catalytic activity">
    <reaction evidence="7">
        <text>L-aspartate + L-glutamine + ATP + H2O = L-asparagine + L-glutamate + AMP + diphosphate + H(+)</text>
        <dbReference type="Rhea" id="RHEA:12228"/>
        <dbReference type="ChEBI" id="CHEBI:15377"/>
        <dbReference type="ChEBI" id="CHEBI:15378"/>
        <dbReference type="ChEBI" id="CHEBI:29985"/>
        <dbReference type="ChEBI" id="CHEBI:29991"/>
        <dbReference type="ChEBI" id="CHEBI:30616"/>
        <dbReference type="ChEBI" id="CHEBI:33019"/>
        <dbReference type="ChEBI" id="CHEBI:58048"/>
        <dbReference type="ChEBI" id="CHEBI:58359"/>
        <dbReference type="ChEBI" id="CHEBI:456215"/>
        <dbReference type="EC" id="6.3.5.4"/>
    </reaction>
</comment>
<dbReference type="InterPro" id="IPR001962">
    <property type="entry name" value="Asn_synthase"/>
</dbReference>
<dbReference type="Pfam" id="PF00733">
    <property type="entry name" value="Asn_synthase"/>
    <property type="match status" value="1"/>
</dbReference>
<dbReference type="GO" id="GO:0005829">
    <property type="term" value="C:cytosol"/>
    <property type="evidence" value="ECO:0007669"/>
    <property type="project" value="TreeGrafter"/>
</dbReference>